<name>A0AA40F6E7_9PEZI</name>
<sequence>MKKLFRKKDKQDAGRSGSLPSLGFGFGSGSGSGSGSRRPGHGSSDPDPFLDGNLQVAQFRPMATPNSPHLLARLPPQILRRIFALVCPHTEDETYSTCEESTVDDGCMLCGVRDLAHCAGVSRTWREEALKQLYHSIRIETVHYCEREGILAERRKRRSFFDRNAEPEDTTKVRLKLLCRTLREDPVRLGRLVEFFKMPYMVRESNQADLARTIAVTPNLRYVDLPEGLFTDDPSFMTLRLEVQARCLNLRKMTYKSGSEKSLQALATGTVWTKLEVLELIRINADPTMLRQVLGCLGNLRALKISETPYINDQVLAWNDLLPPFPPLEEFILNDIPNLTAEGIKAWLSMPEARERLKVITLNKTGVHVGALQEVFANAPALKHMSIMTSVAAAMPSSIGQYTIPQLSSRSLETLHYEILASPSAPQYSSVTSSYYHYLAGSLLSGGLPNLRAVYVRDPDFIDLLLGLPPPVPAYAEGGIARPASSGSNTPFSARYSHVGSNFGSFSPPGAASPHTSPHGGRGTSLSSPQQAKPFGPPPAANPRFSSNNPFASLAGPGGPGSVANLPLKLEVFTKGDDDQGWHFMRVPAGGMAAARQGGSPRPLSSYGLGADALGGNALTWTGAGSRHSVLVGGAGGGFLAVPPEKASGGGGGGSRVGGLSFGGGGGQAAEEEDFWPRPLNGAELTKKERKDLWR</sequence>
<feature type="region of interest" description="Disordered" evidence="1">
    <location>
        <begin position="1"/>
        <end position="52"/>
    </location>
</feature>
<accession>A0AA40F6E7</accession>
<dbReference type="AlphaFoldDB" id="A0AA40F6E7"/>
<dbReference type="SUPFAM" id="SSF52047">
    <property type="entry name" value="RNI-like"/>
    <property type="match status" value="1"/>
</dbReference>
<evidence type="ECO:0000313" key="2">
    <source>
        <dbReference type="EMBL" id="KAK0752000.1"/>
    </source>
</evidence>
<proteinExistence type="predicted"/>
<organism evidence="2 3">
    <name type="scientific">Schizothecium vesticola</name>
    <dbReference type="NCBI Taxonomy" id="314040"/>
    <lineage>
        <taxon>Eukaryota</taxon>
        <taxon>Fungi</taxon>
        <taxon>Dikarya</taxon>
        <taxon>Ascomycota</taxon>
        <taxon>Pezizomycotina</taxon>
        <taxon>Sordariomycetes</taxon>
        <taxon>Sordariomycetidae</taxon>
        <taxon>Sordariales</taxon>
        <taxon>Schizotheciaceae</taxon>
        <taxon>Schizothecium</taxon>
    </lineage>
</organism>
<reference evidence="2" key="1">
    <citation type="submission" date="2023-06" db="EMBL/GenBank/DDBJ databases">
        <title>Genome-scale phylogeny and comparative genomics of the fungal order Sordariales.</title>
        <authorList>
            <consortium name="Lawrence Berkeley National Laboratory"/>
            <person name="Hensen N."/>
            <person name="Bonometti L."/>
            <person name="Westerberg I."/>
            <person name="Brannstrom I.O."/>
            <person name="Guillou S."/>
            <person name="Cros-Aarteil S."/>
            <person name="Calhoun S."/>
            <person name="Haridas S."/>
            <person name="Kuo A."/>
            <person name="Mondo S."/>
            <person name="Pangilinan J."/>
            <person name="Riley R."/>
            <person name="LaButti K."/>
            <person name="Andreopoulos B."/>
            <person name="Lipzen A."/>
            <person name="Chen C."/>
            <person name="Yanf M."/>
            <person name="Daum C."/>
            <person name="Ng V."/>
            <person name="Clum A."/>
            <person name="Steindorff A."/>
            <person name="Ohm R."/>
            <person name="Martin F."/>
            <person name="Silar P."/>
            <person name="Natvig D."/>
            <person name="Lalanne C."/>
            <person name="Gautier V."/>
            <person name="Ament-velasquez S.L."/>
            <person name="Kruys A."/>
            <person name="Hutchinson M.I."/>
            <person name="Powell A.J."/>
            <person name="Barry K."/>
            <person name="Miller A.N."/>
            <person name="Grigoriev I.V."/>
            <person name="Debuchy R."/>
            <person name="Gladieux P."/>
            <person name="Thoren M.H."/>
            <person name="Johannesson H."/>
        </authorList>
    </citation>
    <scope>NUCLEOTIDE SEQUENCE</scope>
    <source>
        <strain evidence="2">SMH3187-1</strain>
    </source>
</reference>
<gene>
    <name evidence="2" type="ORF">B0T18DRAFT_436180</name>
</gene>
<feature type="compositionally biased region" description="Gly residues" evidence="1">
    <location>
        <begin position="24"/>
        <end position="34"/>
    </location>
</feature>
<dbReference type="InterPro" id="IPR032675">
    <property type="entry name" value="LRR_dom_sf"/>
</dbReference>
<comment type="caution">
    <text evidence="2">The sequence shown here is derived from an EMBL/GenBank/DDBJ whole genome shotgun (WGS) entry which is preliminary data.</text>
</comment>
<feature type="region of interest" description="Disordered" evidence="1">
    <location>
        <begin position="646"/>
        <end position="695"/>
    </location>
</feature>
<evidence type="ECO:0000313" key="3">
    <source>
        <dbReference type="Proteomes" id="UP001172155"/>
    </source>
</evidence>
<feature type="compositionally biased region" description="Low complexity" evidence="1">
    <location>
        <begin position="14"/>
        <end position="23"/>
    </location>
</feature>
<feature type="compositionally biased region" description="Gly residues" evidence="1">
    <location>
        <begin position="648"/>
        <end position="668"/>
    </location>
</feature>
<evidence type="ECO:0000256" key="1">
    <source>
        <dbReference type="SAM" id="MobiDB-lite"/>
    </source>
</evidence>
<dbReference type="EMBL" id="JAUKUD010000002">
    <property type="protein sequence ID" value="KAK0752000.1"/>
    <property type="molecule type" value="Genomic_DNA"/>
</dbReference>
<keyword evidence="3" id="KW-1185">Reference proteome</keyword>
<protein>
    <recommendedName>
        <fullName evidence="4">F-box domain-containing protein</fullName>
    </recommendedName>
</protein>
<feature type="region of interest" description="Disordered" evidence="1">
    <location>
        <begin position="505"/>
        <end position="558"/>
    </location>
</feature>
<feature type="compositionally biased region" description="Basic and acidic residues" evidence="1">
    <location>
        <begin position="685"/>
        <end position="695"/>
    </location>
</feature>
<evidence type="ECO:0008006" key="4">
    <source>
        <dbReference type="Google" id="ProtNLM"/>
    </source>
</evidence>
<dbReference type="Proteomes" id="UP001172155">
    <property type="component" value="Unassembled WGS sequence"/>
</dbReference>
<dbReference type="Gene3D" id="3.80.10.10">
    <property type="entry name" value="Ribonuclease Inhibitor"/>
    <property type="match status" value="1"/>
</dbReference>